<dbReference type="RefSeq" id="XP_011771266.1">
    <property type="nucleotide sequence ID" value="XM_011772964.1"/>
</dbReference>
<dbReference type="EMBL" id="FN554964">
    <property type="protein sequence ID" value="CBH08825.1"/>
    <property type="molecule type" value="Genomic_DNA"/>
</dbReference>
<gene>
    <name evidence="2" type="ORF">TbgDal_I200</name>
</gene>
<dbReference type="KEGG" id="tbg:TbgDal_I200"/>
<reference evidence="3" key="1">
    <citation type="journal article" date="2010" name="PLoS Negl. Trop. Dis.">
        <title>The genome sequence of Trypanosoma brucei gambiense, causative agent of chronic human african trypanosomiasis.</title>
        <authorList>
            <person name="Jackson A.P."/>
            <person name="Sanders M."/>
            <person name="Berry A."/>
            <person name="McQuillan J."/>
            <person name="Aslett M.A."/>
            <person name="Quail M.A."/>
            <person name="Chukualim B."/>
            <person name="Capewell P."/>
            <person name="MacLeod A."/>
            <person name="Melville S.E."/>
            <person name="Gibson W."/>
            <person name="Barry J.D."/>
            <person name="Berriman M."/>
            <person name="Hertz-Fowler C."/>
        </authorList>
    </citation>
    <scope>NUCLEOTIDE SEQUENCE [LARGE SCALE GENOMIC DNA]</scope>
    <source>
        <strain evidence="3">MHOM/CI/86/DAL972</strain>
    </source>
</reference>
<sequence length="41" mass="4520">MHVSEPGEPAETSSVPSHKETCERYRRRISSCGPSSSSNQQ</sequence>
<name>C9ZHV4_TRYB9</name>
<feature type="compositionally biased region" description="Low complexity" evidence="1">
    <location>
        <begin position="30"/>
        <end position="41"/>
    </location>
</feature>
<organism evidence="2 3">
    <name type="scientific">Trypanosoma brucei gambiense (strain MHOM/CI/86/DAL972)</name>
    <dbReference type="NCBI Taxonomy" id="679716"/>
    <lineage>
        <taxon>Eukaryota</taxon>
        <taxon>Discoba</taxon>
        <taxon>Euglenozoa</taxon>
        <taxon>Kinetoplastea</taxon>
        <taxon>Metakinetoplastina</taxon>
        <taxon>Trypanosomatida</taxon>
        <taxon>Trypanosomatidae</taxon>
        <taxon>Trypanosoma</taxon>
    </lineage>
</organism>
<dbReference type="Proteomes" id="UP000002316">
    <property type="component" value="Chromosome 1"/>
</dbReference>
<feature type="region of interest" description="Disordered" evidence="1">
    <location>
        <begin position="1"/>
        <end position="41"/>
    </location>
</feature>
<protein>
    <submittedName>
        <fullName evidence="2">Uncharacterized protein</fullName>
    </submittedName>
</protein>
<evidence type="ECO:0000256" key="1">
    <source>
        <dbReference type="SAM" id="MobiDB-lite"/>
    </source>
</evidence>
<accession>C9ZHV4</accession>
<evidence type="ECO:0000313" key="2">
    <source>
        <dbReference type="EMBL" id="CBH08825.1"/>
    </source>
</evidence>
<evidence type="ECO:0000313" key="3">
    <source>
        <dbReference type="Proteomes" id="UP000002316"/>
    </source>
</evidence>
<proteinExistence type="predicted"/>
<dbReference type="GeneID" id="23858275"/>
<dbReference type="AlphaFoldDB" id="C9ZHV4"/>